<evidence type="ECO:0000313" key="1">
    <source>
        <dbReference type="EMBL" id="KXA99346.1"/>
    </source>
</evidence>
<proteinExistence type="predicted"/>
<dbReference type="Proteomes" id="UP000070344">
    <property type="component" value="Unassembled WGS sequence"/>
</dbReference>
<evidence type="ECO:0000313" key="2">
    <source>
        <dbReference type="Proteomes" id="UP000070344"/>
    </source>
</evidence>
<gene>
    <name evidence="1" type="ORF">AKJ41_05565</name>
</gene>
<dbReference type="Gene3D" id="3.20.20.70">
    <property type="entry name" value="Aldolase class I"/>
    <property type="match status" value="1"/>
</dbReference>
<evidence type="ECO:0008006" key="3">
    <source>
        <dbReference type="Google" id="ProtNLM"/>
    </source>
</evidence>
<name>A0A133UYS2_9EURY</name>
<reference evidence="1 2" key="1">
    <citation type="journal article" date="2016" name="Sci. Rep.">
        <title>Metabolic traits of an uncultured archaeal lineage -MSBL1- from brine pools of the Red Sea.</title>
        <authorList>
            <person name="Mwirichia R."/>
            <person name="Alam I."/>
            <person name="Rashid M."/>
            <person name="Vinu M."/>
            <person name="Ba-Alawi W."/>
            <person name="Anthony Kamau A."/>
            <person name="Kamanda Ngugi D."/>
            <person name="Goker M."/>
            <person name="Klenk H.P."/>
            <person name="Bajic V."/>
            <person name="Stingl U."/>
        </authorList>
    </citation>
    <scope>NUCLEOTIDE SEQUENCE [LARGE SCALE GENOMIC DNA]</scope>
    <source>
        <strain evidence="1">SCGC-AAA259O05</strain>
    </source>
</reference>
<dbReference type="AlphaFoldDB" id="A0A133UYS2"/>
<accession>A0A133UYS2</accession>
<keyword evidence="2" id="KW-1185">Reference proteome</keyword>
<dbReference type="EMBL" id="LHXV01000094">
    <property type="protein sequence ID" value="KXA99346.1"/>
    <property type="molecule type" value="Genomic_DNA"/>
</dbReference>
<feature type="non-terminal residue" evidence="1">
    <location>
        <position position="1"/>
    </location>
</feature>
<organism evidence="1 2">
    <name type="scientific">candidate division MSBL1 archaeon SCGC-AAA259O05</name>
    <dbReference type="NCBI Taxonomy" id="1698271"/>
    <lineage>
        <taxon>Archaea</taxon>
        <taxon>Methanobacteriati</taxon>
        <taxon>Methanobacteriota</taxon>
        <taxon>candidate division MSBL1</taxon>
    </lineage>
</organism>
<sequence length="92" mass="10272">IEKVEDICERLNPYFEVMNKLIANRKDTSILPDTRRGNPVYQAMGKFALDFVGLTGGSVRSPMIGLTDDEKSMLEETLEGHSWIPSDIPSDA</sequence>
<dbReference type="InterPro" id="IPR013785">
    <property type="entry name" value="Aldolase_TIM"/>
</dbReference>
<protein>
    <recommendedName>
        <fullName evidence="3">Dihydrodipicolinate synthase</fullName>
    </recommendedName>
</protein>
<comment type="caution">
    <text evidence="1">The sequence shown here is derived from an EMBL/GenBank/DDBJ whole genome shotgun (WGS) entry which is preliminary data.</text>
</comment>